<keyword evidence="10" id="KW-1185">Reference proteome</keyword>
<evidence type="ECO:0000256" key="4">
    <source>
        <dbReference type="ARBA" id="ARBA00022723"/>
    </source>
</evidence>
<dbReference type="GO" id="GO:0051539">
    <property type="term" value="F:4 iron, 4 sulfur cluster binding"/>
    <property type="evidence" value="ECO:0007669"/>
    <property type="project" value="UniProtKB-KW"/>
</dbReference>
<evidence type="ECO:0000256" key="3">
    <source>
        <dbReference type="ARBA" id="ARBA00022485"/>
    </source>
</evidence>
<evidence type="ECO:0000256" key="6">
    <source>
        <dbReference type="ARBA" id="ARBA00023014"/>
    </source>
</evidence>
<dbReference type="PANTHER" id="PTHR24960">
    <property type="entry name" value="PHOTOSYSTEM I IRON-SULFUR CENTER-RELATED"/>
    <property type="match status" value="1"/>
</dbReference>
<feature type="domain" description="4Fe-4S ferredoxin-type" evidence="8">
    <location>
        <begin position="213"/>
        <end position="242"/>
    </location>
</feature>
<evidence type="ECO:0000259" key="8">
    <source>
        <dbReference type="PROSITE" id="PS51379"/>
    </source>
</evidence>
<evidence type="ECO:0000256" key="5">
    <source>
        <dbReference type="ARBA" id="ARBA00023004"/>
    </source>
</evidence>
<dbReference type="GO" id="GO:0010181">
    <property type="term" value="F:FMN binding"/>
    <property type="evidence" value="ECO:0007669"/>
    <property type="project" value="InterPro"/>
</dbReference>
<dbReference type="InterPro" id="IPR047964">
    <property type="entry name" value="EFR1-like"/>
</dbReference>
<dbReference type="RefSeq" id="WP_046496393.1">
    <property type="nucleotide sequence ID" value="NZ_CGIH01000016.1"/>
</dbReference>
<name>A0A0E4C869_9FIRM</name>
<evidence type="ECO:0000259" key="7">
    <source>
        <dbReference type="PROSITE" id="PS50902"/>
    </source>
</evidence>
<feature type="domain" description="Flavodoxin-like" evidence="7">
    <location>
        <begin position="6"/>
        <end position="141"/>
    </location>
</feature>
<evidence type="ECO:0000313" key="10">
    <source>
        <dbReference type="Proteomes" id="UP000045545"/>
    </source>
</evidence>
<keyword evidence="6" id="KW-0411">Iron-sulfur</keyword>
<accession>A0A0E4C869</accession>
<dbReference type="GO" id="GO:0016651">
    <property type="term" value="F:oxidoreductase activity, acting on NAD(P)H"/>
    <property type="evidence" value="ECO:0007669"/>
    <property type="project" value="UniProtKB-ARBA"/>
</dbReference>
<dbReference type="Pfam" id="PF00037">
    <property type="entry name" value="Fer4"/>
    <property type="match status" value="2"/>
</dbReference>
<dbReference type="InterPro" id="IPR050157">
    <property type="entry name" value="PSI_iron-sulfur_center"/>
</dbReference>
<dbReference type="Proteomes" id="UP000045545">
    <property type="component" value="Unassembled WGS sequence"/>
</dbReference>
<evidence type="ECO:0000256" key="2">
    <source>
        <dbReference type="ARBA" id="ARBA00013529"/>
    </source>
</evidence>
<protein>
    <recommendedName>
        <fullName evidence="2">Ferredoxin</fullName>
    </recommendedName>
</protein>
<dbReference type="PROSITE" id="PS51379">
    <property type="entry name" value="4FE4S_FER_2"/>
    <property type="match status" value="2"/>
</dbReference>
<dbReference type="SUPFAM" id="SSF52218">
    <property type="entry name" value="Flavoproteins"/>
    <property type="match status" value="1"/>
</dbReference>
<dbReference type="Gene3D" id="3.40.50.360">
    <property type="match status" value="1"/>
</dbReference>
<dbReference type="STRING" id="690567.959"/>
<dbReference type="SUPFAM" id="SSF54862">
    <property type="entry name" value="4Fe-4S ferredoxins"/>
    <property type="match status" value="1"/>
</dbReference>
<dbReference type="OrthoDB" id="9813995at2"/>
<organism evidence="9 10">
    <name type="scientific">Syntrophomonas zehnderi OL-4</name>
    <dbReference type="NCBI Taxonomy" id="690567"/>
    <lineage>
        <taxon>Bacteria</taxon>
        <taxon>Bacillati</taxon>
        <taxon>Bacillota</taxon>
        <taxon>Clostridia</taxon>
        <taxon>Eubacteriales</taxon>
        <taxon>Syntrophomonadaceae</taxon>
        <taxon>Syntrophomonas</taxon>
    </lineage>
</organism>
<dbReference type="InterPro" id="IPR029039">
    <property type="entry name" value="Flavoprotein-like_sf"/>
</dbReference>
<keyword evidence="3" id="KW-0004">4Fe-4S</keyword>
<dbReference type="AlphaFoldDB" id="A0A0E4C869"/>
<dbReference type="PROSITE" id="PS50902">
    <property type="entry name" value="FLAVODOXIN_LIKE"/>
    <property type="match status" value="1"/>
</dbReference>
<gene>
    <name evidence="9" type="ORF">959</name>
</gene>
<proteinExistence type="predicted"/>
<dbReference type="Pfam" id="PF12724">
    <property type="entry name" value="Flavodoxin_5"/>
    <property type="match status" value="1"/>
</dbReference>
<dbReference type="PANTHER" id="PTHR24960:SF80">
    <property type="entry name" value="FERREDOXIN"/>
    <property type="match status" value="1"/>
</dbReference>
<comment type="function">
    <text evidence="1">Ferredoxins are iron-sulfur proteins that transfer electrons in a wide variety of metabolic reactions.</text>
</comment>
<keyword evidence="4" id="KW-0479">Metal-binding</keyword>
<dbReference type="InterPro" id="IPR017896">
    <property type="entry name" value="4Fe4S_Fe-S-bd"/>
</dbReference>
<feature type="domain" description="4Fe-4S ferredoxin-type" evidence="8">
    <location>
        <begin position="186"/>
        <end position="212"/>
    </location>
</feature>
<dbReference type="Gene3D" id="3.30.70.20">
    <property type="match status" value="1"/>
</dbReference>
<dbReference type="NCBIfam" id="NF038196">
    <property type="entry name" value="ferrodoxin_EFR1"/>
    <property type="match status" value="1"/>
</dbReference>
<dbReference type="InterPro" id="IPR008254">
    <property type="entry name" value="Flavodoxin/NO_synth"/>
</dbReference>
<dbReference type="GO" id="GO:0046872">
    <property type="term" value="F:metal ion binding"/>
    <property type="evidence" value="ECO:0007669"/>
    <property type="project" value="UniProtKB-KW"/>
</dbReference>
<evidence type="ECO:0000256" key="1">
    <source>
        <dbReference type="ARBA" id="ARBA00003532"/>
    </source>
</evidence>
<evidence type="ECO:0000313" key="9">
    <source>
        <dbReference type="EMBL" id="CFX31044.1"/>
    </source>
</evidence>
<reference evidence="9 10" key="1">
    <citation type="submission" date="2015-03" db="EMBL/GenBank/DDBJ databases">
        <authorList>
            <person name="Murphy D."/>
        </authorList>
    </citation>
    <scope>NUCLEOTIDE SEQUENCE [LARGE SCALE GENOMIC DNA]</scope>
    <source>
        <strain evidence="9 10">OL-4</strain>
    </source>
</reference>
<sequence length="265" mass="29121">MKIQSLKLVYFSPSGTTKTIIEGIARGFNQSSVETIDISKPELRKQQLQTSENDLLVIGVPVYVGRVPAIAIDWLYTLQARSTPAVCVVVYGNRAYDDALLELKDTMVKHGCVPVACAAFVGEHSFSSSETPIAVARPDVSDVNLAELLGKRIKEKLLPIESVDHISDIAVPGNYPYREFKPWVLDFIEINNNCSQCGVCATVCPVDAIDLENSTLIEKEKCILCCACVKSCPEKALTVKPGIVKDVAKRLSQTCQNRKEPVFFL</sequence>
<dbReference type="InterPro" id="IPR026816">
    <property type="entry name" value="Flavodoxin_dom"/>
</dbReference>
<keyword evidence="5" id="KW-0408">Iron</keyword>
<dbReference type="EMBL" id="CGIH01000016">
    <property type="protein sequence ID" value="CFX31044.1"/>
    <property type="molecule type" value="Genomic_DNA"/>
</dbReference>